<proteinExistence type="predicted"/>
<dbReference type="AlphaFoldDB" id="A0A2G8JXM8"/>
<accession>A0A2G8JXM8</accession>
<gene>
    <name evidence="4" type="ORF">BSL78_22632</name>
</gene>
<name>A0A2G8JXM8_STIJA</name>
<evidence type="ECO:0000313" key="5">
    <source>
        <dbReference type="Proteomes" id="UP000230750"/>
    </source>
</evidence>
<dbReference type="PANTHER" id="PTHR12587">
    <property type="entry name" value="LAR INTERACTING PROTEIN LIP -RELATED PROTEIN"/>
    <property type="match status" value="1"/>
</dbReference>
<comment type="caution">
    <text evidence="4">The sequence shown here is derived from an EMBL/GenBank/DDBJ whole genome shotgun (WGS) entry which is preliminary data.</text>
</comment>
<dbReference type="Pfam" id="PF26022">
    <property type="entry name" value="CC_Liprin_beta"/>
    <property type="match status" value="1"/>
</dbReference>
<feature type="domain" description="Liprin-beta-1/2 coiled-coil" evidence="3">
    <location>
        <begin position="164"/>
        <end position="258"/>
    </location>
</feature>
<dbReference type="GO" id="GO:0007528">
    <property type="term" value="P:neuromuscular junction development"/>
    <property type="evidence" value="ECO:0007669"/>
    <property type="project" value="TreeGrafter"/>
</dbReference>
<keyword evidence="2" id="KW-0175">Coiled coil</keyword>
<protein>
    <submittedName>
        <fullName evidence="4">Putative liprin-beta-1-like</fullName>
    </submittedName>
</protein>
<evidence type="ECO:0000256" key="2">
    <source>
        <dbReference type="SAM" id="Coils"/>
    </source>
</evidence>
<dbReference type="Proteomes" id="UP000230750">
    <property type="component" value="Unassembled WGS sequence"/>
</dbReference>
<feature type="non-terminal residue" evidence="4">
    <location>
        <position position="262"/>
    </location>
</feature>
<evidence type="ECO:0000259" key="3">
    <source>
        <dbReference type="Pfam" id="PF26022"/>
    </source>
</evidence>
<evidence type="ECO:0000313" key="4">
    <source>
        <dbReference type="EMBL" id="PIK40526.1"/>
    </source>
</evidence>
<dbReference type="GO" id="GO:0048786">
    <property type="term" value="C:presynaptic active zone"/>
    <property type="evidence" value="ECO:0007669"/>
    <property type="project" value="TreeGrafter"/>
</dbReference>
<dbReference type="PANTHER" id="PTHR12587:SF14">
    <property type="entry name" value="AT31531P"/>
    <property type="match status" value="1"/>
</dbReference>
<dbReference type="InterPro" id="IPR058914">
    <property type="entry name" value="LIPB1/2_CC"/>
</dbReference>
<dbReference type="EMBL" id="MRZV01001112">
    <property type="protein sequence ID" value="PIK40526.1"/>
    <property type="molecule type" value="Genomic_DNA"/>
</dbReference>
<feature type="coiled-coil region" evidence="2">
    <location>
        <begin position="230"/>
        <end position="257"/>
    </location>
</feature>
<evidence type="ECO:0000256" key="1">
    <source>
        <dbReference type="ARBA" id="ARBA00022737"/>
    </source>
</evidence>
<sequence length="262" mass="29722">MTGPPPSVYALHSYETTSPTGHRCSWWPGVVLQLYSATTPEIYIPVVHNGSPAGGRPNDASDMLAAALEQMDDIIAGTKLQSAELQNGLMESEQTHFTSPGYGDPTMIPKLAEDLRIAAERADEQGEGLIYRDQVPQWTKDFLSQWLQSNGALMDDDVYQNPHDRVQRLESEKHSLHLQVNVLSEQVEIQTEKIQELEYALSDSDRKLFDTESRLQEERRMRRPSYDDVKRNESNELVQLQLRLSSAENEVALLRERTLQAE</sequence>
<dbReference type="STRING" id="307972.A0A2G8JXM8"/>
<reference evidence="4 5" key="1">
    <citation type="journal article" date="2017" name="PLoS Biol.">
        <title>The sea cucumber genome provides insights into morphological evolution and visceral regeneration.</title>
        <authorList>
            <person name="Zhang X."/>
            <person name="Sun L."/>
            <person name="Yuan J."/>
            <person name="Sun Y."/>
            <person name="Gao Y."/>
            <person name="Zhang L."/>
            <person name="Li S."/>
            <person name="Dai H."/>
            <person name="Hamel J.F."/>
            <person name="Liu C."/>
            <person name="Yu Y."/>
            <person name="Liu S."/>
            <person name="Lin W."/>
            <person name="Guo K."/>
            <person name="Jin S."/>
            <person name="Xu P."/>
            <person name="Storey K.B."/>
            <person name="Huan P."/>
            <person name="Zhang T."/>
            <person name="Zhou Y."/>
            <person name="Zhang J."/>
            <person name="Lin C."/>
            <person name="Li X."/>
            <person name="Xing L."/>
            <person name="Huo D."/>
            <person name="Sun M."/>
            <person name="Wang L."/>
            <person name="Mercier A."/>
            <person name="Li F."/>
            <person name="Yang H."/>
            <person name="Xiang J."/>
        </authorList>
    </citation>
    <scope>NUCLEOTIDE SEQUENCE [LARGE SCALE GENOMIC DNA]</scope>
    <source>
        <strain evidence="4">Shaxun</strain>
        <tissue evidence="4">Muscle</tissue>
    </source>
</reference>
<organism evidence="4 5">
    <name type="scientific">Stichopus japonicus</name>
    <name type="common">Sea cucumber</name>
    <dbReference type="NCBI Taxonomy" id="307972"/>
    <lineage>
        <taxon>Eukaryota</taxon>
        <taxon>Metazoa</taxon>
        <taxon>Echinodermata</taxon>
        <taxon>Eleutherozoa</taxon>
        <taxon>Echinozoa</taxon>
        <taxon>Holothuroidea</taxon>
        <taxon>Aspidochirotacea</taxon>
        <taxon>Aspidochirotida</taxon>
        <taxon>Stichopodidae</taxon>
        <taxon>Apostichopus</taxon>
    </lineage>
</organism>
<feature type="coiled-coil region" evidence="2">
    <location>
        <begin position="166"/>
        <end position="200"/>
    </location>
</feature>
<keyword evidence="1" id="KW-0677">Repeat</keyword>
<dbReference type="InterPro" id="IPR029515">
    <property type="entry name" value="Liprin"/>
</dbReference>
<keyword evidence="5" id="KW-1185">Reference proteome</keyword>
<dbReference type="OrthoDB" id="6516566at2759"/>